<sequence length="160" mass="18026">MRAYEPVIPPADGPNGWPHVDGPTLFPPKKIKLTERPRKAKIREPDEVRNVTIGATRLSRKGITEMTCTHCKLTGHNIRTCPSNLTQNVIVGNQTTKGAENLTNNNAVNQMDENQGDGNHGNLNKCGRCQKLEYNRRSLRRIIRFWTQSRAGLHSSLFEI</sequence>
<evidence type="ECO:0000313" key="3">
    <source>
        <dbReference type="Proteomes" id="UP001630127"/>
    </source>
</evidence>
<gene>
    <name evidence="2" type="ORF">ACH5RR_008026</name>
</gene>
<organism evidence="2 3">
    <name type="scientific">Cinchona calisaya</name>
    <dbReference type="NCBI Taxonomy" id="153742"/>
    <lineage>
        <taxon>Eukaryota</taxon>
        <taxon>Viridiplantae</taxon>
        <taxon>Streptophyta</taxon>
        <taxon>Embryophyta</taxon>
        <taxon>Tracheophyta</taxon>
        <taxon>Spermatophyta</taxon>
        <taxon>Magnoliopsida</taxon>
        <taxon>eudicotyledons</taxon>
        <taxon>Gunneridae</taxon>
        <taxon>Pentapetalae</taxon>
        <taxon>asterids</taxon>
        <taxon>lamiids</taxon>
        <taxon>Gentianales</taxon>
        <taxon>Rubiaceae</taxon>
        <taxon>Cinchonoideae</taxon>
        <taxon>Cinchoneae</taxon>
        <taxon>Cinchona</taxon>
    </lineage>
</organism>
<keyword evidence="3" id="KW-1185">Reference proteome</keyword>
<comment type="caution">
    <text evidence="2">The sequence shown here is derived from an EMBL/GenBank/DDBJ whole genome shotgun (WGS) entry which is preliminary data.</text>
</comment>
<protein>
    <submittedName>
        <fullName evidence="2">Uncharacterized protein</fullName>
    </submittedName>
</protein>
<dbReference type="Proteomes" id="UP001630127">
    <property type="component" value="Unassembled WGS sequence"/>
</dbReference>
<proteinExistence type="predicted"/>
<evidence type="ECO:0000256" key="1">
    <source>
        <dbReference type="SAM" id="MobiDB-lite"/>
    </source>
</evidence>
<dbReference type="EMBL" id="JBJUIK010000004">
    <property type="protein sequence ID" value="KAL3528704.1"/>
    <property type="molecule type" value="Genomic_DNA"/>
</dbReference>
<accession>A0ABD3AAF4</accession>
<dbReference type="InterPro" id="IPR036875">
    <property type="entry name" value="Znf_CCHC_sf"/>
</dbReference>
<dbReference type="AlphaFoldDB" id="A0ABD3AAF4"/>
<reference evidence="2 3" key="1">
    <citation type="submission" date="2024-11" db="EMBL/GenBank/DDBJ databases">
        <title>A near-complete genome assembly of Cinchona calisaya.</title>
        <authorList>
            <person name="Lian D.C."/>
            <person name="Zhao X.W."/>
            <person name="Wei L."/>
        </authorList>
    </citation>
    <scope>NUCLEOTIDE SEQUENCE [LARGE SCALE GENOMIC DNA]</scope>
    <source>
        <tissue evidence="2">Nenye</tissue>
    </source>
</reference>
<feature type="region of interest" description="Disordered" evidence="1">
    <location>
        <begin position="1"/>
        <end position="26"/>
    </location>
</feature>
<dbReference type="SUPFAM" id="SSF57756">
    <property type="entry name" value="Retrovirus zinc finger-like domains"/>
    <property type="match status" value="1"/>
</dbReference>
<evidence type="ECO:0000313" key="2">
    <source>
        <dbReference type="EMBL" id="KAL3528704.1"/>
    </source>
</evidence>
<name>A0ABD3AAF4_9GENT</name>